<dbReference type="NCBIfam" id="NF005298">
    <property type="entry name" value="PRK06826.1"/>
    <property type="match status" value="1"/>
</dbReference>
<dbReference type="PANTHER" id="PTHR32294">
    <property type="entry name" value="DNA POLYMERASE III SUBUNIT ALPHA"/>
    <property type="match status" value="1"/>
</dbReference>
<evidence type="ECO:0000313" key="11">
    <source>
        <dbReference type="Proteomes" id="UP000230959"/>
    </source>
</evidence>
<organism evidence="10 11">
    <name type="scientific">Candidatus Terrybacteria bacterium CG10_big_fil_rev_8_21_14_0_10_41_10</name>
    <dbReference type="NCBI Taxonomy" id="1975026"/>
    <lineage>
        <taxon>Bacteria</taxon>
        <taxon>Candidatus Terryibacteriota</taxon>
    </lineage>
</organism>
<dbReference type="EC" id="2.7.7.7" evidence="2"/>
<dbReference type="NCBIfam" id="NF004226">
    <property type="entry name" value="PRK05673.1"/>
    <property type="match status" value="1"/>
</dbReference>
<dbReference type="GO" id="GO:0006260">
    <property type="term" value="P:DNA replication"/>
    <property type="evidence" value="ECO:0007669"/>
    <property type="project" value="UniProtKB-KW"/>
</dbReference>
<keyword evidence="4" id="KW-0808">Transferase</keyword>
<dbReference type="NCBIfam" id="TIGR00594">
    <property type="entry name" value="polc"/>
    <property type="match status" value="1"/>
</dbReference>
<dbReference type="PANTHER" id="PTHR32294:SF0">
    <property type="entry name" value="DNA POLYMERASE III SUBUNIT ALPHA"/>
    <property type="match status" value="1"/>
</dbReference>
<dbReference type="Pfam" id="PF17657">
    <property type="entry name" value="DNA_pol3_finger"/>
    <property type="match status" value="1"/>
</dbReference>
<dbReference type="Pfam" id="PF01336">
    <property type="entry name" value="tRNA_anti-codon"/>
    <property type="match status" value="1"/>
</dbReference>
<keyword evidence="7" id="KW-0239">DNA-directed DNA polymerase</keyword>
<evidence type="ECO:0000256" key="5">
    <source>
        <dbReference type="ARBA" id="ARBA00022695"/>
    </source>
</evidence>
<reference evidence="11" key="1">
    <citation type="submission" date="2017-09" db="EMBL/GenBank/DDBJ databases">
        <title>Depth-based differentiation of microbial function through sediment-hosted aquifers and enrichment of novel symbionts in the deep terrestrial subsurface.</title>
        <authorList>
            <person name="Probst A.J."/>
            <person name="Ladd B."/>
            <person name="Jarett J.K."/>
            <person name="Geller-Mcgrath D.E."/>
            <person name="Sieber C.M.K."/>
            <person name="Emerson J.B."/>
            <person name="Anantharaman K."/>
            <person name="Thomas B.C."/>
            <person name="Malmstrom R."/>
            <person name="Stieglmeier M."/>
            <person name="Klingl A."/>
            <person name="Woyke T."/>
            <person name="Ryan C.M."/>
            <person name="Banfield J.F."/>
        </authorList>
    </citation>
    <scope>NUCLEOTIDE SEQUENCE [LARGE SCALE GENOMIC DNA]</scope>
</reference>
<dbReference type="Pfam" id="PF02811">
    <property type="entry name" value="PHP"/>
    <property type="match status" value="1"/>
</dbReference>
<evidence type="ECO:0000256" key="1">
    <source>
        <dbReference type="ARBA" id="ARBA00004496"/>
    </source>
</evidence>
<evidence type="ECO:0000256" key="8">
    <source>
        <dbReference type="ARBA" id="ARBA00049244"/>
    </source>
</evidence>
<dbReference type="Pfam" id="PF07733">
    <property type="entry name" value="DNA_pol3_alpha"/>
    <property type="match status" value="1"/>
</dbReference>
<dbReference type="GO" id="GO:0003676">
    <property type="term" value="F:nucleic acid binding"/>
    <property type="evidence" value="ECO:0007669"/>
    <property type="project" value="InterPro"/>
</dbReference>
<feature type="domain" description="Polymerase/histidinol phosphatase N-terminal" evidence="9">
    <location>
        <begin position="6"/>
        <end position="73"/>
    </location>
</feature>
<dbReference type="InterPro" id="IPR004365">
    <property type="entry name" value="NA-bd_OB_tRNA"/>
</dbReference>
<dbReference type="InterPro" id="IPR041931">
    <property type="entry name" value="DNA_pol3_alpha_thumb_dom"/>
</dbReference>
<keyword evidence="5" id="KW-0548">Nucleotidyltransferase</keyword>
<evidence type="ECO:0000256" key="4">
    <source>
        <dbReference type="ARBA" id="ARBA00022679"/>
    </source>
</evidence>
<evidence type="ECO:0000259" key="9">
    <source>
        <dbReference type="SMART" id="SM00481"/>
    </source>
</evidence>
<dbReference type="Proteomes" id="UP000230959">
    <property type="component" value="Unassembled WGS sequence"/>
</dbReference>
<dbReference type="Gene3D" id="3.20.20.140">
    <property type="entry name" value="Metal-dependent hydrolases"/>
    <property type="match status" value="1"/>
</dbReference>
<evidence type="ECO:0000313" key="10">
    <source>
        <dbReference type="EMBL" id="PJE73625.1"/>
    </source>
</evidence>
<dbReference type="EMBL" id="PFER01000025">
    <property type="protein sequence ID" value="PJE73625.1"/>
    <property type="molecule type" value="Genomic_DNA"/>
</dbReference>
<dbReference type="SUPFAM" id="SSF89550">
    <property type="entry name" value="PHP domain-like"/>
    <property type="match status" value="1"/>
</dbReference>
<dbReference type="InterPro" id="IPR016195">
    <property type="entry name" value="Pol/histidinol_Pase-like"/>
</dbReference>
<dbReference type="GO" id="GO:0008408">
    <property type="term" value="F:3'-5' exonuclease activity"/>
    <property type="evidence" value="ECO:0007669"/>
    <property type="project" value="InterPro"/>
</dbReference>
<dbReference type="InterPro" id="IPR040982">
    <property type="entry name" value="DNA_pol3_finger"/>
</dbReference>
<dbReference type="InterPro" id="IPR004805">
    <property type="entry name" value="DnaE2/DnaE/PolC"/>
</dbReference>
<comment type="caution">
    <text evidence="10">The sequence shown here is derived from an EMBL/GenBank/DDBJ whole genome shotgun (WGS) entry which is preliminary data.</text>
</comment>
<comment type="catalytic activity">
    <reaction evidence="8">
        <text>DNA(n) + a 2'-deoxyribonucleoside 5'-triphosphate = DNA(n+1) + diphosphate</text>
        <dbReference type="Rhea" id="RHEA:22508"/>
        <dbReference type="Rhea" id="RHEA-COMP:17339"/>
        <dbReference type="Rhea" id="RHEA-COMP:17340"/>
        <dbReference type="ChEBI" id="CHEBI:33019"/>
        <dbReference type="ChEBI" id="CHEBI:61560"/>
        <dbReference type="ChEBI" id="CHEBI:173112"/>
        <dbReference type="EC" id="2.7.7.7"/>
    </reaction>
</comment>
<dbReference type="CDD" id="cd12113">
    <property type="entry name" value="PHP_PolIIIA_DnaE3"/>
    <property type="match status" value="1"/>
</dbReference>
<dbReference type="AlphaFoldDB" id="A0A2M8LAL3"/>
<comment type="subcellular location">
    <subcellularLocation>
        <location evidence="1">Cytoplasm</location>
    </subcellularLocation>
</comment>
<proteinExistence type="predicted"/>
<dbReference type="GO" id="GO:0003887">
    <property type="term" value="F:DNA-directed DNA polymerase activity"/>
    <property type="evidence" value="ECO:0007669"/>
    <property type="project" value="UniProtKB-KW"/>
</dbReference>
<evidence type="ECO:0000256" key="7">
    <source>
        <dbReference type="ARBA" id="ARBA00022932"/>
    </source>
</evidence>
<dbReference type="InterPro" id="IPR029460">
    <property type="entry name" value="DNAPol_HHH"/>
</dbReference>
<dbReference type="InterPro" id="IPR011708">
    <property type="entry name" value="DNA_pol3_alpha_NTPase_dom"/>
</dbReference>
<evidence type="ECO:0000256" key="2">
    <source>
        <dbReference type="ARBA" id="ARBA00012417"/>
    </source>
</evidence>
<dbReference type="Gene3D" id="1.10.150.870">
    <property type="match status" value="1"/>
</dbReference>
<dbReference type="Gene3D" id="1.10.10.1600">
    <property type="entry name" value="Bacterial DNA polymerase III alpha subunit, thumb domain"/>
    <property type="match status" value="1"/>
</dbReference>
<dbReference type="SMART" id="SM00481">
    <property type="entry name" value="POLIIIAc"/>
    <property type="match status" value="1"/>
</dbReference>
<dbReference type="GO" id="GO:0005737">
    <property type="term" value="C:cytoplasm"/>
    <property type="evidence" value="ECO:0007669"/>
    <property type="project" value="UniProtKB-SubCell"/>
</dbReference>
<dbReference type="InterPro" id="IPR003141">
    <property type="entry name" value="Pol/His_phosphatase_N"/>
</dbReference>
<gene>
    <name evidence="10" type="ORF">COV02_01630</name>
</gene>
<dbReference type="Pfam" id="PF14579">
    <property type="entry name" value="HHH_6"/>
    <property type="match status" value="1"/>
</dbReference>
<accession>A0A2M8LAL3</accession>
<keyword evidence="6" id="KW-0235">DNA replication</keyword>
<evidence type="ECO:0000256" key="3">
    <source>
        <dbReference type="ARBA" id="ARBA00019114"/>
    </source>
</evidence>
<protein>
    <recommendedName>
        <fullName evidence="3">DNA polymerase III subunit alpha</fullName>
        <ecNumber evidence="2">2.7.7.7</ecNumber>
    </recommendedName>
</protein>
<dbReference type="CDD" id="cd04485">
    <property type="entry name" value="DnaE_OBF"/>
    <property type="match status" value="1"/>
</dbReference>
<evidence type="ECO:0000256" key="6">
    <source>
        <dbReference type="ARBA" id="ARBA00022705"/>
    </source>
</evidence>
<dbReference type="InterPro" id="IPR004013">
    <property type="entry name" value="PHP_dom"/>
</dbReference>
<sequence length="1073" mass="120921">MSSKFVHLHVHSHYSLLDGLAKIDDLIKKAVELKMPALALTDHGNMHGSIEFYKKCKKAGIKPIIGTECYIAFEGMRDKRPGIDNKRYHLVLLARDEIGYKNLKQIVTAANLEGYYYKPRVDKAYLRAHSEGLIALSACMAGEVSRKVEKKDFAEAERIAKEYEEIFGKGNFFIEIGHHPTIEGYMEIQKGLARVARSTGIPLVATQDVHYANVEDREAQDILVAIQTNAQLADTNRMTMKNENNSMRSMEEMEELFKDTPDAIENTVKIAERCNLELELGKWVFPKLELKDNRKPEEYLQELAYAAYKEKFSAKDANKEIKKRMDYELEVIIGKGYAPYFLIVSDLINFAREKGIVTTTRGSAAGSLVSYLIGITTVDPIEYMLPFERFLNPHRPSPPDIDMDFADDRREEVLEYAKEKYGRDKVAQIGTFGTMMARGSVRDVTRALGKPYDMGDKIAKLIPMGSQGFPMTIAQAIEIEPELKKMYKGDPEVKQIIDLAKKIEGCARHISVHAAGVVISPTELTDFVPLQFEPKGEKIITQFNMHDVEEAGLLKFDFLGIKNLAILGNSIKIVKKIHNIDIDIQNIPLDDKKTFELLSRGDTTGVFQMGGSGMTRYLKELMPSRITDLMAMIALFRPGPMDNIPSYIKRKHGQEAITYLDPRLEKILEKTYGVVTYQDDILFIAIELAGYDWGSVDKFRKAIGKKIPAEMAKQEKIFIEGCQTHGSLTKQKAEALWSLFDPFKGYGFNKAHAASYGMVAYQTAYMKANFPAEYMTAVLTADSGDTEKIAVSIVECKKMGIPVLPPNVNESFEDFTVIKGDKEKNSPDQIRFGLCTIKNLGAEISRVIIEERKTRGRFKSFADFLVRIKHKNLNKKSLEALIKAGAMDEFGERGQLLGNTEDALLYNRDTAKLNQNQGSLFSLMQNATSVPGLKFKEVPPASQHEKLLWEKELLGLYISGHPLDRFKEKFEKIKTKIGEARKMPNGLPVVTIGMIEEAKKIFTKKGDPMLFMKLSDYSDSIENVIFPKILDKYGEIIREGNCVAVKGRVSLRNGDTSIIVEELKELTVENANS</sequence>
<name>A0A2M8LAL3_9BACT</name>